<dbReference type="PRINTS" id="PR00081">
    <property type="entry name" value="GDHRDH"/>
</dbReference>
<feature type="domain" description="Ketoreductase" evidence="2">
    <location>
        <begin position="9"/>
        <end position="208"/>
    </location>
</feature>
<evidence type="ECO:0000259" key="2">
    <source>
        <dbReference type="SMART" id="SM00822"/>
    </source>
</evidence>
<dbReference type="SUPFAM" id="SSF51735">
    <property type="entry name" value="NAD(P)-binding Rossmann-fold domains"/>
    <property type="match status" value="1"/>
</dbReference>
<reference evidence="3 4" key="1">
    <citation type="submission" date="2016-12" db="EMBL/GenBank/DDBJ databases">
        <authorList>
            <person name="Song W.-J."/>
            <person name="Kurnit D.M."/>
        </authorList>
    </citation>
    <scope>NUCLEOTIDE SEQUENCE [LARGE SCALE GENOMIC DNA]</scope>
    <source>
        <strain evidence="3 4">DSM 19599</strain>
    </source>
</reference>
<dbReference type="Pfam" id="PF13561">
    <property type="entry name" value="adh_short_C2"/>
    <property type="match status" value="1"/>
</dbReference>
<dbReference type="GO" id="GO:0016616">
    <property type="term" value="F:oxidoreductase activity, acting on the CH-OH group of donors, NAD or NADP as acceptor"/>
    <property type="evidence" value="ECO:0007669"/>
    <property type="project" value="TreeGrafter"/>
</dbReference>
<dbReference type="InterPro" id="IPR002347">
    <property type="entry name" value="SDR_fam"/>
</dbReference>
<evidence type="ECO:0000313" key="3">
    <source>
        <dbReference type="EMBL" id="SHO60910.1"/>
    </source>
</evidence>
<dbReference type="PANTHER" id="PTHR42760:SF123">
    <property type="entry name" value="OXIDOREDUCTASE"/>
    <property type="match status" value="1"/>
</dbReference>
<dbReference type="AlphaFoldDB" id="A0A1M7Z821"/>
<gene>
    <name evidence="3" type="ORF">SAMN02745172_00455</name>
</gene>
<dbReference type="Proteomes" id="UP000186406">
    <property type="component" value="Unassembled WGS sequence"/>
</dbReference>
<dbReference type="Gene3D" id="3.40.50.720">
    <property type="entry name" value="NAD(P)-binding Rossmann-like Domain"/>
    <property type="match status" value="1"/>
</dbReference>
<dbReference type="EMBL" id="FRXO01000001">
    <property type="protein sequence ID" value="SHO60910.1"/>
    <property type="molecule type" value="Genomic_DNA"/>
</dbReference>
<keyword evidence="4" id="KW-1185">Reference proteome</keyword>
<protein>
    <submittedName>
        <fullName evidence="3">NAD(P)-dependent dehydrogenase, short-chain alcohol dehydrogenase family</fullName>
    </submittedName>
</protein>
<name>A0A1M7Z821_9HYPH</name>
<proteinExistence type="inferred from homology"/>
<organism evidence="3 4">
    <name type="scientific">Pseudoxanthobacter soli DSM 19599</name>
    <dbReference type="NCBI Taxonomy" id="1123029"/>
    <lineage>
        <taxon>Bacteria</taxon>
        <taxon>Pseudomonadati</taxon>
        <taxon>Pseudomonadota</taxon>
        <taxon>Alphaproteobacteria</taxon>
        <taxon>Hyphomicrobiales</taxon>
        <taxon>Segnochrobactraceae</taxon>
        <taxon>Pseudoxanthobacter</taxon>
    </lineage>
</organism>
<dbReference type="InterPro" id="IPR057326">
    <property type="entry name" value="KR_dom"/>
</dbReference>
<dbReference type="InterPro" id="IPR036291">
    <property type="entry name" value="NAD(P)-bd_dom_sf"/>
</dbReference>
<dbReference type="PANTHER" id="PTHR42760">
    <property type="entry name" value="SHORT-CHAIN DEHYDROGENASES/REDUCTASES FAMILY MEMBER"/>
    <property type="match status" value="1"/>
</dbReference>
<accession>A0A1M7Z821</accession>
<dbReference type="STRING" id="1123029.SAMN02745172_00455"/>
<evidence type="ECO:0000256" key="1">
    <source>
        <dbReference type="ARBA" id="ARBA00006484"/>
    </source>
</evidence>
<dbReference type="OrthoDB" id="9779623at2"/>
<dbReference type="GO" id="GO:0030497">
    <property type="term" value="P:fatty acid elongation"/>
    <property type="evidence" value="ECO:0007669"/>
    <property type="project" value="TreeGrafter"/>
</dbReference>
<dbReference type="RefSeq" id="WP_073625557.1">
    <property type="nucleotide sequence ID" value="NZ_FRXO01000001.1"/>
</dbReference>
<dbReference type="FunFam" id="3.40.50.720:FF:000084">
    <property type="entry name" value="Short-chain dehydrogenase reductase"/>
    <property type="match status" value="1"/>
</dbReference>
<evidence type="ECO:0000313" key="4">
    <source>
        <dbReference type="Proteomes" id="UP000186406"/>
    </source>
</evidence>
<sequence length="260" mass="26715">MAGRRGEGPVAIVTGGASGIGLATVRRLIDDGWRVAVFDGDEDLIDDSLDAMADAGERLIGEPIDISDDFAVSQAIERIADEWGDIYGLVNATSLSLDENFEDLEVATFRQVLEVDVVGAFAVSQAASAHMVEGSSIVNVASAAAFRGSIGQVAAAAAHGAITALTRSMAVALAPVGIRVNAVAPGPVESPLVARTHGASMRSAWLAHLPQRRYGLPDEIAGPIAFLLSEEASFITGEVLAVDGGFAAGGLLRTVPLGGR</sequence>
<dbReference type="SMART" id="SM00822">
    <property type="entry name" value="PKS_KR"/>
    <property type="match status" value="1"/>
</dbReference>
<comment type="similarity">
    <text evidence="1">Belongs to the short-chain dehydrogenases/reductases (SDR) family.</text>
</comment>